<dbReference type="AlphaFoldDB" id="A0A6M5YF07"/>
<keyword evidence="2" id="KW-1185">Reference proteome</keyword>
<gene>
    <name evidence="1" type="ORF">FTUN_0075</name>
</gene>
<organism evidence="1 2">
    <name type="scientific">Frigoriglobus tundricola</name>
    <dbReference type="NCBI Taxonomy" id="2774151"/>
    <lineage>
        <taxon>Bacteria</taxon>
        <taxon>Pseudomonadati</taxon>
        <taxon>Planctomycetota</taxon>
        <taxon>Planctomycetia</taxon>
        <taxon>Gemmatales</taxon>
        <taxon>Gemmataceae</taxon>
        <taxon>Frigoriglobus</taxon>
    </lineage>
</organism>
<dbReference type="KEGG" id="ftj:FTUN_0075"/>
<accession>A0A6M5YF07</accession>
<dbReference type="Proteomes" id="UP000503447">
    <property type="component" value="Chromosome"/>
</dbReference>
<sequence length="177" mass="20210">MATLLKPTRPFALPANAKLVEKDGKPYVRIGDGRKAAIYPLTNDRKKYLKPSEKWYAKYRNAEGVITLTPLSPNKDAAQVMLTALLKRIEDQKSGIRSDFADHRTRTLPGLLAEYEQHAIDRDISEKQAKQTHRRCEKVLAHEAVGVDRGRPSSVRTMPATPTLLYAHWKTATYWWR</sequence>
<name>A0A6M5YF07_9BACT</name>
<evidence type="ECO:0000313" key="1">
    <source>
        <dbReference type="EMBL" id="QJW92579.1"/>
    </source>
</evidence>
<evidence type="ECO:0000313" key="2">
    <source>
        <dbReference type="Proteomes" id="UP000503447"/>
    </source>
</evidence>
<reference evidence="2" key="1">
    <citation type="submission" date="2020-05" db="EMBL/GenBank/DDBJ databases">
        <title>Frigoriglobus tundricola gen. nov., sp. nov., a psychrotolerant cellulolytic planctomycete of the family Gemmataceae with two divergent copies of 16S rRNA gene.</title>
        <authorList>
            <person name="Kulichevskaya I.S."/>
            <person name="Ivanova A.A."/>
            <person name="Naumoff D.G."/>
            <person name="Beletsky A.V."/>
            <person name="Rijpstra W.I.C."/>
            <person name="Sinninghe Damste J.S."/>
            <person name="Mardanov A.V."/>
            <person name="Ravin N.V."/>
            <person name="Dedysh S.N."/>
        </authorList>
    </citation>
    <scope>NUCLEOTIDE SEQUENCE [LARGE SCALE GENOMIC DNA]</scope>
    <source>
        <strain evidence="2">PL17</strain>
    </source>
</reference>
<proteinExistence type="predicted"/>
<protein>
    <submittedName>
        <fullName evidence="1">Uncharacterized protein</fullName>
    </submittedName>
</protein>
<dbReference type="EMBL" id="CP053452">
    <property type="protein sequence ID" value="QJW92579.1"/>
    <property type="molecule type" value="Genomic_DNA"/>
</dbReference>